<accession>A0ABP0TYX1</accession>
<dbReference type="Proteomes" id="UP001497512">
    <property type="component" value="Chromosome 17"/>
</dbReference>
<organism evidence="1 2">
    <name type="scientific">Sphagnum troendelagicum</name>
    <dbReference type="NCBI Taxonomy" id="128251"/>
    <lineage>
        <taxon>Eukaryota</taxon>
        <taxon>Viridiplantae</taxon>
        <taxon>Streptophyta</taxon>
        <taxon>Embryophyta</taxon>
        <taxon>Bryophyta</taxon>
        <taxon>Sphagnophytina</taxon>
        <taxon>Sphagnopsida</taxon>
        <taxon>Sphagnales</taxon>
        <taxon>Sphagnaceae</taxon>
        <taxon>Sphagnum</taxon>
    </lineage>
</organism>
<keyword evidence="2" id="KW-1185">Reference proteome</keyword>
<dbReference type="EMBL" id="OZ019909">
    <property type="protein sequence ID" value="CAK9208428.1"/>
    <property type="molecule type" value="Genomic_DNA"/>
</dbReference>
<sequence>MWDLEASVLWKLFTSEAEEPLIASKGQSLTFSDYCKDDDTHLFFLSVMAPWCYLAGVSERGVNLGNSGLHTIVFDLKTMVELVGLQSVKERDFN</sequence>
<name>A0ABP0TYX1_9BRYO</name>
<reference evidence="1" key="1">
    <citation type="submission" date="2024-02" db="EMBL/GenBank/DDBJ databases">
        <authorList>
            <consortium name="ELIXIR-Norway"/>
            <consortium name="Elixir Norway"/>
        </authorList>
    </citation>
    <scope>NUCLEOTIDE SEQUENCE</scope>
</reference>
<evidence type="ECO:0000313" key="1">
    <source>
        <dbReference type="EMBL" id="CAK9208428.1"/>
    </source>
</evidence>
<evidence type="ECO:0000313" key="2">
    <source>
        <dbReference type="Proteomes" id="UP001497512"/>
    </source>
</evidence>
<protein>
    <submittedName>
        <fullName evidence="1">Uncharacterized protein</fullName>
    </submittedName>
</protein>
<proteinExistence type="predicted"/>
<gene>
    <name evidence="1" type="ORF">CSSPTR1EN2_LOCUS9178</name>
</gene>